<evidence type="ECO:0000256" key="19">
    <source>
        <dbReference type="ARBA" id="ARBA00023200"/>
    </source>
</evidence>
<keyword evidence="11" id="KW-0378">Hydrolase</keyword>
<dbReference type="AlphaFoldDB" id="A0A2U8I838"/>
<evidence type="ECO:0000256" key="5">
    <source>
        <dbReference type="ARBA" id="ARBA00022525"/>
    </source>
</evidence>
<evidence type="ECO:0000313" key="24">
    <source>
        <dbReference type="Proteomes" id="UP000261875"/>
    </source>
</evidence>
<keyword evidence="13" id="KW-0068">Autocatalytic cleavage</keyword>
<evidence type="ECO:0000256" key="6">
    <source>
        <dbReference type="ARBA" id="ARBA00022656"/>
    </source>
</evidence>
<evidence type="ECO:0000256" key="14">
    <source>
        <dbReference type="ARBA" id="ARBA00022842"/>
    </source>
</evidence>
<name>A0A2U8I838_9GAMM</name>
<evidence type="ECO:0000256" key="2">
    <source>
        <dbReference type="ARBA" id="ARBA00004165"/>
    </source>
</evidence>
<evidence type="ECO:0000256" key="10">
    <source>
        <dbReference type="ARBA" id="ARBA00022737"/>
    </source>
</evidence>
<keyword evidence="15" id="KW-1043">Host membrane</keyword>
<dbReference type="KEGG" id="fsm:CCS41_06420"/>
<feature type="domain" description="Peptidase C80" evidence="22">
    <location>
        <begin position="36"/>
        <end position="222"/>
    </location>
</feature>
<dbReference type="InterPro" id="IPR020974">
    <property type="entry name" value="CPD_dom"/>
</dbReference>
<dbReference type="GO" id="GO:0020002">
    <property type="term" value="C:host cell plasma membrane"/>
    <property type="evidence" value="ECO:0007669"/>
    <property type="project" value="UniProtKB-SubCell"/>
</dbReference>
<keyword evidence="8" id="KW-0808">Transferase</keyword>
<evidence type="ECO:0000256" key="21">
    <source>
        <dbReference type="SAM" id="MobiDB-lite"/>
    </source>
</evidence>
<keyword evidence="16" id="KW-0843">Virulence</keyword>
<sequence length="826" mass="92122">MQGTEQNIRDAPSNETHSDQAKRDNVDEWKKPTVNTLNRGFHSRFDSQIILQLEDDPVVMEAAARLVSKHPDRSVLFQLDVQGNYHLVYGNPRMLAGNLRWQVVGHGHSVEGELNHQTLAGYNPAELAESIRQFSSKLKTVYGIDSDPNYISLVGCSLTDYHLQTGGYARQFALSLDAIGLRADVAARRTDVSINRLGQKATLGDDGVMYHKMSDDKLVLTWNKQDVLVPASDLAERLVRAIVLVDKLASGKLKFSALDEQQYFDLADSFHREEGILDIEQLILTTFDDKHYQAWRYDLHQLLQLQDSYIQLQGFSGQKALHQSKGWNTSQASSIAAWQRVSMENHTPGIAIQTRVTPQGLFIGDNSLHALSAATEIGLGWLNARTLGDPQTQDFLNALMTHAMINEQRAEGALSDIDASQLNNFRQKFANLRSIDLSNQDIFTPIEGISSDSEGEYLLKGAHNVLMLSSRYQGQQHIYSLYDPYVGEVNISSTNAENNGKVINTLLQTYLAGLHHPLDNQRTRGQHYGMIQQGELFMFEATYKINMNKARQHYPALTIFQTFLSDFHSEQQQLAGASNITLNGVTLPARVLSKMGATLAGKAFSPMYGSTEITLTSPLQFDSERLCHYLSQTDKIAVAQAVLFLKQQLTLLENVNYLLTPQSDPAAGTVATRLLNEINQQVEGAQIKPALWSELQKIPRRWRRVTQFNNRVGTGLQGYGYLRGFYDLKKYREMLKGDVLTQQQKDDLAFEEKLAIASFSSNFAIDIAQYGLGRLGYSLANTAISGSRLGQIGTSAGFKMVRFGGPLLGGCPAVLISTRLLGRLRR</sequence>
<evidence type="ECO:0000256" key="3">
    <source>
        <dbReference type="ARBA" id="ARBA00004613"/>
    </source>
</evidence>
<dbReference type="GO" id="GO:0008289">
    <property type="term" value="F:lipid binding"/>
    <property type="evidence" value="ECO:0007669"/>
    <property type="project" value="UniProtKB-KW"/>
</dbReference>
<feature type="compositionally biased region" description="Basic and acidic residues" evidence="21">
    <location>
        <begin position="16"/>
        <end position="31"/>
    </location>
</feature>
<dbReference type="PROSITE" id="PS51771">
    <property type="entry name" value="CGT_MARTX_CPD"/>
    <property type="match status" value="1"/>
</dbReference>
<evidence type="ECO:0000256" key="15">
    <source>
        <dbReference type="ARBA" id="ARBA00022870"/>
    </source>
</evidence>
<keyword evidence="4" id="KW-1032">Host cell membrane</keyword>
<dbReference type="OrthoDB" id="8481600at2"/>
<evidence type="ECO:0000256" key="20">
    <source>
        <dbReference type="ARBA" id="ARBA00023586"/>
    </source>
</evidence>
<dbReference type="EMBL" id="CP021659">
    <property type="protein sequence ID" value="AWK15352.1"/>
    <property type="molecule type" value="Genomic_DNA"/>
</dbReference>
<dbReference type="Proteomes" id="UP000261875">
    <property type="component" value="Chromosome"/>
</dbReference>
<feature type="region of interest" description="Disordered" evidence="21">
    <location>
        <begin position="1"/>
        <end position="31"/>
    </location>
</feature>
<evidence type="ECO:0000256" key="11">
    <source>
        <dbReference type="ARBA" id="ARBA00022801"/>
    </source>
</evidence>
<keyword evidence="18" id="KW-0472">Membrane</keyword>
<evidence type="ECO:0000256" key="18">
    <source>
        <dbReference type="ARBA" id="ARBA00023136"/>
    </source>
</evidence>
<evidence type="ECO:0000256" key="12">
    <source>
        <dbReference type="ARBA" id="ARBA00022807"/>
    </source>
</evidence>
<keyword evidence="5" id="KW-0964">Secreted</keyword>
<dbReference type="Pfam" id="PF11713">
    <property type="entry name" value="Peptidase_C80"/>
    <property type="match status" value="1"/>
</dbReference>
<accession>A0A2U8I838</accession>
<keyword evidence="7" id="KW-0645">Protease</keyword>
<dbReference type="GO" id="GO:0044164">
    <property type="term" value="C:host cell cytosol"/>
    <property type="evidence" value="ECO:0007669"/>
    <property type="project" value="UniProtKB-SubCell"/>
</dbReference>
<keyword evidence="6" id="KW-0800">Toxin</keyword>
<protein>
    <recommendedName>
        <fullName evidence="22">Peptidase C80 domain-containing protein</fullName>
    </recommendedName>
</protein>
<proteinExistence type="predicted"/>
<evidence type="ECO:0000313" key="23">
    <source>
        <dbReference type="EMBL" id="AWK15352.1"/>
    </source>
</evidence>
<keyword evidence="12" id="KW-0788">Thiol protease</keyword>
<comment type="subcellular location">
    <subcellularLocation>
        <location evidence="2">Host cell membrane</location>
    </subcellularLocation>
    <subcellularLocation>
        <location evidence="20">Host cytoplasm</location>
        <location evidence="20">Host cytosol</location>
    </subcellularLocation>
    <subcellularLocation>
        <location evidence="3">Secreted</location>
    </subcellularLocation>
</comment>
<keyword evidence="14" id="KW-0460">Magnesium</keyword>
<dbReference type="GO" id="GO:0090729">
    <property type="term" value="F:toxin activity"/>
    <property type="evidence" value="ECO:0007669"/>
    <property type="project" value="UniProtKB-KW"/>
</dbReference>
<evidence type="ECO:0000256" key="8">
    <source>
        <dbReference type="ARBA" id="ARBA00022679"/>
    </source>
</evidence>
<dbReference type="GO" id="GO:0008234">
    <property type="term" value="F:cysteine-type peptidase activity"/>
    <property type="evidence" value="ECO:0007669"/>
    <property type="project" value="UniProtKB-KW"/>
</dbReference>
<dbReference type="Gene3D" id="3.40.50.11050">
    <property type="match status" value="1"/>
</dbReference>
<dbReference type="InterPro" id="IPR038383">
    <property type="entry name" value="CPD_dom_sf"/>
</dbReference>
<evidence type="ECO:0000256" key="4">
    <source>
        <dbReference type="ARBA" id="ARBA00022511"/>
    </source>
</evidence>
<dbReference type="InterPro" id="IPR049824">
    <property type="entry name" value="RtxA-like_C80"/>
</dbReference>
<dbReference type="GO" id="GO:0005576">
    <property type="term" value="C:extracellular region"/>
    <property type="evidence" value="ECO:0007669"/>
    <property type="project" value="UniProtKB-SubCell"/>
</dbReference>
<keyword evidence="9" id="KW-0479">Metal-binding</keyword>
<dbReference type="GO" id="GO:0046872">
    <property type="term" value="F:metal ion binding"/>
    <property type="evidence" value="ECO:0007669"/>
    <property type="project" value="UniProtKB-KW"/>
</dbReference>
<dbReference type="GO" id="GO:0016740">
    <property type="term" value="F:transferase activity"/>
    <property type="evidence" value="ECO:0007669"/>
    <property type="project" value="UniProtKB-KW"/>
</dbReference>
<keyword evidence="10" id="KW-0677">Repeat</keyword>
<organism evidence="23 24">
    <name type="scientific">Candidatus Fukatsuia symbiotica</name>
    <dbReference type="NCBI Taxonomy" id="1878942"/>
    <lineage>
        <taxon>Bacteria</taxon>
        <taxon>Pseudomonadati</taxon>
        <taxon>Pseudomonadota</taxon>
        <taxon>Gammaproteobacteria</taxon>
        <taxon>Enterobacterales</taxon>
        <taxon>Yersiniaceae</taxon>
        <taxon>Candidatus Fukatsuia</taxon>
    </lineage>
</organism>
<keyword evidence="19" id="KW-1035">Host cytoplasm</keyword>
<dbReference type="GO" id="GO:0006508">
    <property type="term" value="P:proteolysis"/>
    <property type="evidence" value="ECO:0007669"/>
    <property type="project" value="UniProtKB-KW"/>
</dbReference>
<evidence type="ECO:0000256" key="17">
    <source>
        <dbReference type="ARBA" id="ARBA00023121"/>
    </source>
</evidence>
<gene>
    <name evidence="23" type="ORF">CCS41_06420</name>
</gene>
<comment type="cofactor">
    <cofactor evidence="1">
        <name>Mg(2+)</name>
        <dbReference type="ChEBI" id="CHEBI:18420"/>
    </cofactor>
</comment>
<evidence type="ECO:0000256" key="13">
    <source>
        <dbReference type="ARBA" id="ARBA00022813"/>
    </source>
</evidence>
<evidence type="ECO:0000256" key="1">
    <source>
        <dbReference type="ARBA" id="ARBA00001946"/>
    </source>
</evidence>
<evidence type="ECO:0000256" key="9">
    <source>
        <dbReference type="ARBA" id="ARBA00022723"/>
    </source>
</evidence>
<dbReference type="CDD" id="cd20501">
    <property type="entry name" value="C80_RtxA-like"/>
    <property type="match status" value="1"/>
</dbReference>
<keyword evidence="17" id="KW-0446">Lipid-binding</keyword>
<evidence type="ECO:0000256" key="16">
    <source>
        <dbReference type="ARBA" id="ARBA00023026"/>
    </source>
</evidence>
<evidence type="ECO:0000259" key="22">
    <source>
        <dbReference type="PROSITE" id="PS51771"/>
    </source>
</evidence>
<reference evidence="23 24" key="1">
    <citation type="submission" date="2017-05" db="EMBL/GenBank/DDBJ databases">
        <title>Genome sequence of Candidatus Fukatsuia symbiotica and Candidatus Hamiltonella defensa from Acyrthosiphon pisum strain 5D.</title>
        <authorList>
            <person name="Patel V.A."/>
            <person name="Chevignon G."/>
            <person name="Russell J.A."/>
            <person name="Oliver K.M."/>
        </authorList>
    </citation>
    <scope>NUCLEOTIDE SEQUENCE [LARGE SCALE GENOMIC DNA]</scope>
    <source>
        <strain evidence="23 24">5D</strain>
    </source>
</reference>
<evidence type="ECO:0000256" key="7">
    <source>
        <dbReference type="ARBA" id="ARBA00022670"/>
    </source>
</evidence>
<keyword evidence="24" id="KW-1185">Reference proteome</keyword>